<name>A0A9P1H6H6_9PEZI</name>
<evidence type="ECO:0000313" key="1">
    <source>
        <dbReference type="EMBL" id="CAI4216917.1"/>
    </source>
</evidence>
<dbReference type="Proteomes" id="UP000838763">
    <property type="component" value="Unassembled WGS sequence"/>
</dbReference>
<comment type="caution">
    <text evidence="1">The sequence shown here is derived from an EMBL/GenBank/DDBJ whole genome shotgun (WGS) entry which is preliminary data.</text>
</comment>
<accession>A0A9P1H6H6</accession>
<sequence>MCRGRVTELSCGHRLKPSSTAAPNPAPPACFVISWDRYRLHDTCANCDFEVNKRLVQAEYEKRHAELMMQMRDARRNGRRSAVAALTRDVMALSEWQRASMRRVLRPRGTFDVDTSPKEVKLGRFW</sequence>
<keyword evidence="2" id="KW-1185">Reference proteome</keyword>
<evidence type="ECO:0000313" key="2">
    <source>
        <dbReference type="Proteomes" id="UP000838763"/>
    </source>
</evidence>
<reference evidence="1" key="1">
    <citation type="submission" date="2022-11" db="EMBL/GenBank/DDBJ databases">
        <authorList>
            <person name="Scott C."/>
            <person name="Bruce N."/>
        </authorList>
    </citation>
    <scope>NUCLEOTIDE SEQUENCE</scope>
</reference>
<proteinExistence type="predicted"/>
<dbReference type="EMBL" id="CALLCH030000015">
    <property type="protein sequence ID" value="CAI4216917.1"/>
    <property type="molecule type" value="Genomic_DNA"/>
</dbReference>
<organism evidence="1 2">
    <name type="scientific">Parascedosporium putredinis</name>
    <dbReference type="NCBI Taxonomy" id="1442378"/>
    <lineage>
        <taxon>Eukaryota</taxon>
        <taxon>Fungi</taxon>
        <taxon>Dikarya</taxon>
        <taxon>Ascomycota</taxon>
        <taxon>Pezizomycotina</taxon>
        <taxon>Sordariomycetes</taxon>
        <taxon>Hypocreomycetidae</taxon>
        <taxon>Microascales</taxon>
        <taxon>Microascaceae</taxon>
        <taxon>Parascedosporium</taxon>
    </lineage>
</organism>
<dbReference type="OrthoDB" id="5168282at2759"/>
<protein>
    <submittedName>
        <fullName evidence="1">Uncharacterized protein</fullName>
    </submittedName>
</protein>
<dbReference type="AlphaFoldDB" id="A0A9P1H6H6"/>
<gene>
    <name evidence="1" type="ORF">PPNO1_LOCUS6561</name>
</gene>